<comment type="caution">
    <text evidence="1">The sequence shown here is derived from an EMBL/GenBank/DDBJ whole genome shotgun (WGS) entry which is preliminary data.</text>
</comment>
<name>A0A0F9LGU9_9ZZZZ</name>
<protein>
    <submittedName>
        <fullName evidence="1">Uncharacterized protein</fullName>
    </submittedName>
</protein>
<accession>A0A0F9LGU9</accession>
<sequence>MKEAQKRYEAAAKYWQDEVMSMFTDEEDIPDKFPAPSQVFIYGQIAAGLITDWLDT</sequence>
<organism evidence="1">
    <name type="scientific">marine sediment metagenome</name>
    <dbReference type="NCBI Taxonomy" id="412755"/>
    <lineage>
        <taxon>unclassified sequences</taxon>
        <taxon>metagenomes</taxon>
        <taxon>ecological metagenomes</taxon>
    </lineage>
</organism>
<evidence type="ECO:0000313" key="1">
    <source>
        <dbReference type="EMBL" id="KKM63500.1"/>
    </source>
</evidence>
<proteinExistence type="predicted"/>
<reference evidence="1" key="1">
    <citation type="journal article" date="2015" name="Nature">
        <title>Complex archaea that bridge the gap between prokaryotes and eukaryotes.</title>
        <authorList>
            <person name="Spang A."/>
            <person name="Saw J.H."/>
            <person name="Jorgensen S.L."/>
            <person name="Zaremba-Niedzwiedzka K."/>
            <person name="Martijn J."/>
            <person name="Lind A.E."/>
            <person name="van Eijk R."/>
            <person name="Schleper C."/>
            <person name="Guy L."/>
            <person name="Ettema T.J."/>
        </authorList>
    </citation>
    <scope>NUCLEOTIDE SEQUENCE</scope>
</reference>
<dbReference type="AlphaFoldDB" id="A0A0F9LGU9"/>
<gene>
    <name evidence="1" type="ORF">LCGC14_1510860</name>
</gene>
<dbReference type="EMBL" id="LAZR01011087">
    <property type="protein sequence ID" value="KKM63500.1"/>
    <property type="molecule type" value="Genomic_DNA"/>
</dbReference>